<dbReference type="GO" id="GO:0000272">
    <property type="term" value="P:polysaccharide catabolic process"/>
    <property type="evidence" value="ECO:0007669"/>
    <property type="project" value="UniProtKB-KW"/>
</dbReference>
<dbReference type="GO" id="GO:0042973">
    <property type="term" value="F:glucan endo-1,3-beta-D-glucosidase activity"/>
    <property type="evidence" value="ECO:0007669"/>
    <property type="project" value="UniProtKB-EC"/>
</dbReference>
<comment type="similarity">
    <text evidence="2">Belongs to the glycosyl hydrolase 81 family.</text>
</comment>
<evidence type="ECO:0000256" key="7">
    <source>
        <dbReference type="ARBA" id="ARBA00023316"/>
    </source>
</evidence>
<sequence length="789" mass="86669">MVGKCSRRSLLAIGTTGVTGVIAGCSGIGTTDEPADDDSTEANQAEAGTDDEDIGAVGKASYRTTKPAVRQEPPTEVYVAEERRDDPLPTNNWWGSLVWEGHLLESDASLWSHPLVSSTGPQGFVIGGQGEWEVGSGPAGPNFATRPIELAATVGFDGATFDESVVTDWTDWSVSFAMESSNGRIDATLVRGSPYAYLRVDGDPVTVAFDQADADPSVWVDDGSTIGLSVGDTHYGLYAPSEAEWSFDGDGTFSSSLGDGEYLTVALLPEAGEEVLETFGAYAHAHVVDTRLDWEYDESTSEVHTTYHFETEAMEGDASGTITGMFPHQHEYTDEQPLGYTFDSPRGTMETIETSSYRVTHTYHGILPHLPDVGGYDRDRLASYLSEATNGQIIRPGQEGDGEGAYWTGKNFNRASDLVGIAQHLGDEERAQQILDTMRERLEDWFQATDDDGQLAQSRVFYYNELWGTLIAYPALHGAPEFLNDHHFHYGYYLRGAAEIARNDPDWAAESEWGGMVELLIRDFANPDRDDDTFPFLRTFDPYSGHSWAGGASGGAFGNNQESSSEAINAYAAIIQWGEYTDDEELRDLGVFLYTREVNAAREYWFDEDGDSLPVLDEWQFDQTTMVWDSGVAYTTWWTDHPEPVHGINWLPLGGHSLYLGLDDAYADANYGTVEDAVDGTFSYWEDLLWKYRALSDPDDAMGQFDADGDAYDPEFGDSRAHTYHWLATFRRVGSPDPTITADAPLAVVFGDDERTYAAYNPDDEETIVSFSDGTTIVVGPGELATAQG</sequence>
<evidence type="ECO:0000256" key="4">
    <source>
        <dbReference type="ARBA" id="ARBA00022801"/>
    </source>
</evidence>
<comment type="caution">
    <text evidence="11">The sequence shown here is derived from an EMBL/GenBank/DDBJ whole genome shotgun (WGS) entry which is preliminary data.</text>
</comment>
<proteinExistence type="inferred from homology"/>
<dbReference type="RefSeq" id="WP_250141898.1">
    <property type="nucleotide sequence ID" value="NZ_JALIQP010000005.1"/>
</dbReference>
<keyword evidence="12" id="KW-1185">Reference proteome</keyword>
<evidence type="ECO:0000256" key="5">
    <source>
        <dbReference type="ARBA" id="ARBA00023277"/>
    </source>
</evidence>
<keyword evidence="5" id="KW-0119">Carbohydrate metabolism</keyword>
<organism evidence="11 12">
    <name type="scientific">Halosolutus amylolyticus</name>
    <dbReference type="NCBI Taxonomy" id="2932267"/>
    <lineage>
        <taxon>Archaea</taxon>
        <taxon>Methanobacteriati</taxon>
        <taxon>Methanobacteriota</taxon>
        <taxon>Stenosarchaea group</taxon>
        <taxon>Halobacteria</taxon>
        <taxon>Halobacteriales</taxon>
        <taxon>Natrialbaceae</taxon>
        <taxon>Halosolutus</taxon>
    </lineage>
</organism>
<dbReference type="PROSITE" id="PS51257">
    <property type="entry name" value="PROKAR_LIPOPROTEIN"/>
    <property type="match status" value="1"/>
</dbReference>
<evidence type="ECO:0000259" key="10">
    <source>
        <dbReference type="Pfam" id="PF17652"/>
    </source>
</evidence>
<keyword evidence="4 11" id="KW-0378">Hydrolase</keyword>
<dbReference type="PANTHER" id="PTHR31983:SF0">
    <property type="entry name" value="GLUCAN ENDO-1,3-BETA-D-GLUCOSIDASE 2"/>
    <property type="match status" value="1"/>
</dbReference>
<dbReference type="InterPro" id="IPR005200">
    <property type="entry name" value="Endo-beta-glucanase"/>
</dbReference>
<dbReference type="GO" id="GO:0071555">
    <property type="term" value="P:cell wall organization"/>
    <property type="evidence" value="ECO:0007669"/>
    <property type="project" value="UniProtKB-KW"/>
</dbReference>
<gene>
    <name evidence="11" type="ORF">ACFO5R_19330</name>
</gene>
<dbReference type="Proteomes" id="UP001595898">
    <property type="component" value="Unassembled WGS sequence"/>
</dbReference>
<evidence type="ECO:0000256" key="1">
    <source>
        <dbReference type="ARBA" id="ARBA00000382"/>
    </source>
</evidence>
<name>A0ABD5PU41_9EURY</name>
<keyword evidence="7" id="KW-0961">Cell wall biogenesis/degradation</keyword>
<evidence type="ECO:0000256" key="9">
    <source>
        <dbReference type="SAM" id="MobiDB-lite"/>
    </source>
</evidence>
<feature type="region of interest" description="Disordered" evidence="9">
    <location>
        <begin position="28"/>
        <end position="53"/>
    </location>
</feature>
<dbReference type="EMBL" id="JBHSFA010000009">
    <property type="protein sequence ID" value="MFC4544082.1"/>
    <property type="molecule type" value="Genomic_DNA"/>
</dbReference>
<feature type="domain" description="Glycosyl hydrolase family 81 C-terminal" evidence="10">
    <location>
        <begin position="402"/>
        <end position="709"/>
    </location>
</feature>
<dbReference type="Gene3D" id="2.70.98.30">
    <property type="entry name" value="Golgi alpha-mannosidase II, domain 4"/>
    <property type="match status" value="1"/>
</dbReference>
<accession>A0ABD5PU41</accession>
<dbReference type="PROSITE" id="PS52008">
    <property type="entry name" value="GH81"/>
    <property type="match status" value="1"/>
</dbReference>
<protein>
    <recommendedName>
        <fullName evidence="3">glucan endo-1,3-beta-D-glucosidase</fullName>
        <ecNumber evidence="3">3.2.1.39</ecNumber>
    </recommendedName>
</protein>
<evidence type="ECO:0000313" key="12">
    <source>
        <dbReference type="Proteomes" id="UP001595898"/>
    </source>
</evidence>
<dbReference type="EC" id="3.2.1.39" evidence="3"/>
<evidence type="ECO:0000256" key="6">
    <source>
        <dbReference type="ARBA" id="ARBA00023295"/>
    </source>
</evidence>
<reference evidence="11 12" key="1">
    <citation type="journal article" date="2019" name="Int. J. Syst. Evol. Microbiol.">
        <title>The Global Catalogue of Microorganisms (GCM) 10K type strain sequencing project: providing services to taxonomists for standard genome sequencing and annotation.</title>
        <authorList>
            <consortium name="The Broad Institute Genomics Platform"/>
            <consortium name="The Broad Institute Genome Sequencing Center for Infectious Disease"/>
            <person name="Wu L."/>
            <person name="Ma J."/>
        </authorList>
    </citation>
    <scope>NUCLEOTIDE SEQUENCE [LARGE SCALE GENOMIC DNA]</scope>
    <source>
        <strain evidence="11 12">WLHS5</strain>
    </source>
</reference>
<evidence type="ECO:0000256" key="8">
    <source>
        <dbReference type="ARBA" id="ARBA00023326"/>
    </source>
</evidence>
<evidence type="ECO:0000256" key="2">
    <source>
        <dbReference type="ARBA" id="ARBA00010730"/>
    </source>
</evidence>
<evidence type="ECO:0000313" key="11">
    <source>
        <dbReference type="EMBL" id="MFC4544082.1"/>
    </source>
</evidence>
<keyword evidence="6" id="KW-0326">Glycosidase</keyword>
<dbReference type="PANTHER" id="PTHR31983">
    <property type="entry name" value="ENDO-1,3(4)-BETA-GLUCANASE 1"/>
    <property type="match status" value="1"/>
</dbReference>
<keyword evidence="8" id="KW-0624">Polysaccharide degradation</keyword>
<dbReference type="Pfam" id="PF17652">
    <property type="entry name" value="Glyco_hydro81C"/>
    <property type="match status" value="1"/>
</dbReference>
<comment type="catalytic activity">
    <reaction evidence="1">
        <text>Hydrolysis of (1-&gt;3)-beta-D-glucosidic linkages in (1-&gt;3)-beta-D-glucans.</text>
        <dbReference type="EC" id="3.2.1.39"/>
    </reaction>
</comment>
<evidence type="ECO:0000256" key="3">
    <source>
        <dbReference type="ARBA" id="ARBA00012780"/>
    </source>
</evidence>
<dbReference type="InterPro" id="IPR040720">
    <property type="entry name" value="GH81_C"/>
</dbReference>
<dbReference type="AlphaFoldDB" id="A0ABD5PU41"/>